<dbReference type="Pfam" id="PF01590">
    <property type="entry name" value="GAF"/>
    <property type="match status" value="1"/>
</dbReference>
<feature type="domain" description="PAS" evidence="4">
    <location>
        <begin position="340"/>
        <end position="411"/>
    </location>
</feature>
<dbReference type="InterPro" id="IPR000014">
    <property type="entry name" value="PAS"/>
</dbReference>
<dbReference type="InterPro" id="IPR000700">
    <property type="entry name" value="PAS-assoc_C"/>
</dbReference>
<feature type="domain" description="PAS" evidence="4">
    <location>
        <begin position="181"/>
        <end position="251"/>
    </location>
</feature>
<dbReference type="InterPro" id="IPR052155">
    <property type="entry name" value="Biofilm_reg_signaling"/>
</dbReference>
<dbReference type="GO" id="GO:0005886">
    <property type="term" value="C:plasma membrane"/>
    <property type="evidence" value="ECO:0007669"/>
    <property type="project" value="UniProtKB-SubCell"/>
</dbReference>
<reference evidence="7 8" key="1">
    <citation type="journal article" date="2015" name="Stand. Genomic Sci.">
        <title>Genomic Encyclopedia of Bacterial and Archaeal Type Strains, Phase III: the genomes of soil and plant-associated and newly described type strains.</title>
        <authorList>
            <person name="Whitman W.B."/>
            <person name="Woyke T."/>
            <person name="Klenk H.P."/>
            <person name="Zhou Y."/>
            <person name="Lilburn T.G."/>
            <person name="Beck B.J."/>
            <person name="De Vos P."/>
            <person name="Vandamme P."/>
            <person name="Eisen J.A."/>
            <person name="Garrity G."/>
            <person name="Hugenholtz P."/>
            <person name="Kyrpides N.C."/>
        </authorList>
    </citation>
    <scope>NUCLEOTIDE SEQUENCE [LARGE SCALE GENOMIC DNA]</scope>
    <source>
        <strain evidence="7 8">CGMCC 1.6858</strain>
    </source>
</reference>
<evidence type="ECO:0000259" key="5">
    <source>
        <dbReference type="PROSITE" id="PS50113"/>
    </source>
</evidence>
<dbReference type="SMART" id="SM00091">
    <property type="entry name" value="PAS"/>
    <property type="match status" value="2"/>
</dbReference>
<dbReference type="SUPFAM" id="SSF55073">
    <property type="entry name" value="Nucleotide cyclase"/>
    <property type="match status" value="1"/>
</dbReference>
<evidence type="ECO:0000259" key="6">
    <source>
        <dbReference type="PROSITE" id="PS50887"/>
    </source>
</evidence>
<sequence>MPFMPDHAYEAERLRLLHVLNILDTPAEPYFDRITRLAARALRAPMCFITFIDESRQWFKSCYGTSMGETSRETAFCAYTIMQDEPMIVEDALQDSRFQDNPLVTGAPYIRFYAGTPVYSSEGFALGALCVLDTKPRTLSQSERIMLEDFAFLVSKEVQLRETLLLTRGHMAHSQSVIEASEARFGRMFERAAVGIAQVSTDARWLKVNTELCRIVGYNPEEFEQLTYWDLTHPDDAAADRILLKQLLNGEIDVIEQERRYLSKQGEPVWVNVSVTKEVEQNGKPEYFVAIVSDIRTRKEAEASLEELRRDLEHRVEQRTQALQEANRQLAASEQALRKREAELSSVIENANDAYVAVNAEGIITAWNRQAMETFGWTPEEAIGSMMDDLIVPPDLRERHRLGMQRYLTTGNATVLGQRLELPALRRDGSVVPVEVRLRALNHDGQIVFSAFLHDISERKLAEQRREYEARYDVLTGLFNRRALIELLPRAMARAERQRVSMALLFLDLDGFKAVNDSQGHDAGDALLQEIARRLQKGIRQSDEAIRLGGDEFTVILENLAEAEADARQDACRLAEKLLESICRPVALVHGEAFVSASIGITLYRPGSGCSPDDLIRAADKAMYEAKRTGKSRVYLL</sequence>
<gene>
    <name evidence="7" type="ORF">IQ22_01926</name>
</gene>
<dbReference type="InterPro" id="IPR029016">
    <property type="entry name" value="GAF-like_dom_sf"/>
</dbReference>
<dbReference type="SMART" id="SM00065">
    <property type="entry name" value="GAF"/>
    <property type="match status" value="1"/>
</dbReference>
<dbReference type="Pfam" id="PF08447">
    <property type="entry name" value="PAS_3"/>
    <property type="match status" value="1"/>
</dbReference>
<dbReference type="GO" id="GO:0003824">
    <property type="term" value="F:catalytic activity"/>
    <property type="evidence" value="ECO:0007669"/>
    <property type="project" value="UniProtKB-ARBA"/>
</dbReference>
<dbReference type="PROSITE" id="PS50113">
    <property type="entry name" value="PAC"/>
    <property type="match status" value="2"/>
</dbReference>
<dbReference type="PROSITE" id="PS50112">
    <property type="entry name" value="PAS"/>
    <property type="match status" value="2"/>
</dbReference>
<dbReference type="InterPro" id="IPR003018">
    <property type="entry name" value="GAF"/>
</dbReference>
<dbReference type="InterPro" id="IPR000160">
    <property type="entry name" value="GGDEF_dom"/>
</dbReference>
<evidence type="ECO:0000256" key="2">
    <source>
        <dbReference type="ARBA" id="ARBA00004533"/>
    </source>
</evidence>
<evidence type="ECO:0000313" key="7">
    <source>
        <dbReference type="EMBL" id="TWI55015.1"/>
    </source>
</evidence>
<organism evidence="7 8">
    <name type="scientific">Pseudomonas duriflava</name>
    <dbReference type="NCBI Taxonomy" id="459528"/>
    <lineage>
        <taxon>Bacteria</taxon>
        <taxon>Pseudomonadati</taxon>
        <taxon>Pseudomonadota</taxon>
        <taxon>Gammaproteobacteria</taxon>
        <taxon>Pseudomonadales</taxon>
        <taxon>Pseudomonadaceae</taxon>
        <taxon>Pseudomonas</taxon>
    </lineage>
</organism>
<dbReference type="Gene3D" id="3.30.450.40">
    <property type="match status" value="1"/>
</dbReference>
<dbReference type="CDD" id="cd00130">
    <property type="entry name" value="PAS"/>
    <property type="match status" value="2"/>
</dbReference>
<dbReference type="NCBIfam" id="TIGR00254">
    <property type="entry name" value="GGDEF"/>
    <property type="match status" value="1"/>
</dbReference>
<dbReference type="InterPro" id="IPR035965">
    <property type="entry name" value="PAS-like_dom_sf"/>
</dbReference>
<dbReference type="Pfam" id="PF00990">
    <property type="entry name" value="GGDEF"/>
    <property type="match status" value="1"/>
</dbReference>
<comment type="cofactor">
    <cofactor evidence="1">
        <name>Mg(2+)</name>
        <dbReference type="ChEBI" id="CHEBI:18420"/>
    </cofactor>
</comment>
<dbReference type="GO" id="GO:0006355">
    <property type="term" value="P:regulation of DNA-templated transcription"/>
    <property type="evidence" value="ECO:0007669"/>
    <property type="project" value="InterPro"/>
</dbReference>
<dbReference type="InterPro" id="IPR013767">
    <property type="entry name" value="PAS_fold"/>
</dbReference>
<dbReference type="InterPro" id="IPR001610">
    <property type="entry name" value="PAC"/>
</dbReference>
<keyword evidence="8" id="KW-1185">Reference proteome</keyword>
<feature type="domain" description="PAC" evidence="5">
    <location>
        <begin position="418"/>
        <end position="468"/>
    </location>
</feature>
<accession>A0A562QE16</accession>
<evidence type="ECO:0000256" key="3">
    <source>
        <dbReference type="SAM" id="Coils"/>
    </source>
</evidence>
<dbReference type="RefSeq" id="WP_145141017.1">
    <property type="nucleotide sequence ID" value="NZ_VLKY01000005.1"/>
</dbReference>
<dbReference type="NCBIfam" id="TIGR00229">
    <property type="entry name" value="sensory_box"/>
    <property type="match status" value="2"/>
</dbReference>
<dbReference type="Gene3D" id="3.30.70.270">
    <property type="match status" value="1"/>
</dbReference>
<evidence type="ECO:0000256" key="1">
    <source>
        <dbReference type="ARBA" id="ARBA00001946"/>
    </source>
</evidence>
<dbReference type="SMART" id="SM00086">
    <property type="entry name" value="PAC"/>
    <property type="match status" value="2"/>
</dbReference>
<feature type="domain" description="PAC" evidence="5">
    <location>
        <begin position="255"/>
        <end position="307"/>
    </location>
</feature>
<dbReference type="AlphaFoldDB" id="A0A562QE16"/>
<dbReference type="Pfam" id="PF00989">
    <property type="entry name" value="PAS"/>
    <property type="match status" value="1"/>
</dbReference>
<comment type="subcellular location">
    <subcellularLocation>
        <location evidence="2">Cell inner membrane</location>
    </subcellularLocation>
</comment>
<dbReference type="Proteomes" id="UP000316905">
    <property type="component" value="Unassembled WGS sequence"/>
</dbReference>
<protein>
    <submittedName>
        <fullName evidence="7">PAS domain S-box-containing protein/diguanylate cyclase (GGDEF)-like protein</fullName>
    </submittedName>
</protein>
<keyword evidence="3" id="KW-0175">Coiled coil</keyword>
<comment type="caution">
    <text evidence="7">The sequence shown here is derived from an EMBL/GenBank/DDBJ whole genome shotgun (WGS) entry which is preliminary data.</text>
</comment>
<dbReference type="EMBL" id="VLKY01000005">
    <property type="protein sequence ID" value="TWI55015.1"/>
    <property type="molecule type" value="Genomic_DNA"/>
</dbReference>
<evidence type="ECO:0000313" key="8">
    <source>
        <dbReference type="Proteomes" id="UP000316905"/>
    </source>
</evidence>
<dbReference type="OrthoDB" id="9812358at2"/>
<dbReference type="PROSITE" id="PS50887">
    <property type="entry name" value="GGDEF"/>
    <property type="match status" value="1"/>
</dbReference>
<name>A0A562QE16_9PSED</name>
<feature type="domain" description="GGDEF" evidence="6">
    <location>
        <begin position="500"/>
        <end position="637"/>
    </location>
</feature>
<proteinExistence type="predicted"/>
<dbReference type="Gene3D" id="3.30.450.20">
    <property type="entry name" value="PAS domain"/>
    <property type="match status" value="2"/>
</dbReference>
<dbReference type="InterPro" id="IPR029787">
    <property type="entry name" value="Nucleotide_cyclase"/>
</dbReference>
<dbReference type="SMART" id="SM00267">
    <property type="entry name" value="GGDEF"/>
    <property type="match status" value="1"/>
</dbReference>
<dbReference type="CDD" id="cd01949">
    <property type="entry name" value="GGDEF"/>
    <property type="match status" value="1"/>
</dbReference>
<dbReference type="InterPro" id="IPR013655">
    <property type="entry name" value="PAS_fold_3"/>
</dbReference>
<dbReference type="PANTHER" id="PTHR44757:SF2">
    <property type="entry name" value="BIOFILM ARCHITECTURE MAINTENANCE PROTEIN MBAA"/>
    <property type="match status" value="1"/>
</dbReference>
<dbReference type="InterPro" id="IPR043128">
    <property type="entry name" value="Rev_trsase/Diguanyl_cyclase"/>
</dbReference>
<dbReference type="FunFam" id="3.30.70.270:FF:000001">
    <property type="entry name" value="Diguanylate cyclase domain protein"/>
    <property type="match status" value="1"/>
</dbReference>
<feature type="coiled-coil region" evidence="3">
    <location>
        <begin position="291"/>
        <end position="343"/>
    </location>
</feature>
<evidence type="ECO:0000259" key="4">
    <source>
        <dbReference type="PROSITE" id="PS50112"/>
    </source>
</evidence>
<dbReference type="SUPFAM" id="SSF55781">
    <property type="entry name" value="GAF domain-like"/>
    <property type="match status" value="1"/>
</dbReference>
<dbReference type="PANTHER" id="PTHR44757">
    <property type="entry name" value="DIGUANYLATE CYCLASE DGCP"/>
    <property type="match status" value="1"/>
</dbReference>
<dbReference type="SUPFAM" id="SSF55785">
    <property type="entry name" value="PYP-like sensor domain (PAS domain)"/>
    <property type="match status" value="2"/>
</dbReference>